<comment type="caution">
    <text evidence="2">The sequence shown here is derived from an EMBL/GenBank/DDBJ whole genome shotgun (WGS) entry which is preliminary data.</text>
</comment>
<protein>
    <submittedName>
        <fullName evidence="2">Metallophosphoesterase</fullName>
    </submittedName>
</protein>
<dbReference type="InterPro" id="IPR004843">
    <property type="entry name" value="Calcineurin-like_PHP"/>
</dbReference>
<proteinExistence type="predicted"/>
<dbReference type="OrthoDB" id="651281at2"/>
<organism evidence="2 3">
    <name type="scientific">Acidisphaera rubrifaciens HS-AP3</name>
    <dbReference type="NCBI Taxonomy" id="1231350"/>
    <lineage>
        <taxon>Bacteria</taxon>
        <taxon>Pseudomonadati</taxon>
        <taxon>Pseudomonadota</taxon>
        <taxon>Alphaproteobacteria</taxon>
        <taxon>Acetobacterales</taxon>
        <taxon>Acetobacteraceae</taxon>
        <taxon>Acidisphaera</taxon>
    </lineage>
</organism>
<dbReference type="InterPro" id="IPR029052">
    <property type="entry name" value="Metallo-depent_PP-like"/>
</dbReference>
<dbReference type="SUPFAM" id="SSF56300">
    <property type="entry name" value="Metallo-dependent phosphatases"/>
    <property type="match status" value="1"/>
</dbReference>
<dbReference type="Proteomes" id="UP000032680">
    <property type="component" value="Unassembled WGS sequence"/>
</dbReference>
<accession>A0A0D6P8L2</accession>
<dbReference type="AlphaFoldDB" id="A0A0D6P8L2"/>
<feature type="domain" description="Calcineurin-like phosphoesterase" evidence="1">
    <location>
        <begin position="11"/>
        <end position="189"/>
    </location>
</feature>
<name>A0A0D6P8L2_9PROT</name>
<dbReference type="GO" id="GO:0016787">
    <property type="term" value="F:hydrolase activity"/>
    <property type="evidence" value="ECO:0007669"/>
    <property type="project" value="InterPro"/>
</dbReference>
<keyword evidence="3" id="KW-1185">Reference proteome</keyword>
<dbReference type="EMBL" id="BANB01000412">
    <property type="protein sequence ID" value="GAN77671.1"/>
    <property type="molecule type" value="Genomic_DNA"/>
</dbReference>
<dbReference type="RefSeq" id="WP_048861862.1">
    <property type="nucleotide sequence ID" value="NZ_BANB01000412.1"/>
</dbReference>
<dbReference type="Pfam" id="PF00149">
    <property type="entry name" value="Metallophos"/>
    <property type="match status" value="1"/>
</dbReference>
<evidence type="ECO:0000259" key="1">
    <source>
        <dbReference type="Pfam" id="PF00149"/>
    </source>
</evidence>
<evidence type="ECO:0000313" key="2">
    <source>
        <dbReference type="EMBL" id="GAN77671.1"/>
    </source>
</evidence>
<reference evidence="2 3" key="1">
    <citation type="submission" date="2012-11" db="EMBL/GenBank/DDBJ databases">
        <title>Whole genome sequence of Acidisphaera rubrifaciens HS-AP3.</title>
        <authorList>
            <person name="Azuma Y."/>
            <person name="Higashiura N."/>
            <person name="Hirakawa H."/>
            <person name="Matsushita K."/>
        </authorList>
    </citation>
    <scope>NUCLEOTIDE SEQUENCE [LARGE SCALE GENOMIC DNA]</scope>
    <source>
        <strain evidence="2 3">HS-AP3</strain>
    </source>
</reference>
<gene>
    <name evidence="2" type="ORF">Asru_0412_02</name>
</gene>
<sequence>MPASDAVVTWLHFGDLHITVAQAENHRDFLALIDMANRHLAGAVDFAYLPGDNADGGTDAQFALVRACLDRLRIPTHVIPGDHDFATRRLDGFYRELGARPLPYATRVAGHRCLFLDIVSAGGGGLDFRLDGAQLDWLEAEVIDATAAGEGVALFMHAYPADLRAGGDRLRTLLARHHVACIDMGHTHYNELANDGRTIYAATRSIGQVEEGPPGFSVAAIDGGIVSWRFAPLGGGWPLVLITGPADHRLITRPAAHDQVLSGPWVDVRAKVWGATSVTRVTARLGAGDPLPLLPAPDDGTRWTGRLGLGGVADGLHRLTVRAEDAAGQAGEETITVLVDPAGRHLLRAPHADGSDRDAVGAWPEKHIAGTQLGPNRNGRAW</sequence>
<dbReference type="Gene3D" id="3.60.21.10">
    <property type="match status" value="1"/>
</dbReference>
<evidence type="ECO:0000313" key="3">
    <source>
        <dbReference type="Proteomes" id="UP000032680"/>
    </source>
</evidence>